<sequence length="58" mass="6924">MIQSNNSEFHNIQRFICYTSSLHFGAARWFMTALNYSKKLMTFKKFKFLAIKMRGILI</sequence>
<proteinExistence type="predicted"/>
<reference evidence="2 3" key="1">
    <citation type="submission" date="2011-04" db="EMBL/GenBank/DDBJ databases">
        <authorList>
            <person name="Muzny D."/>
            <person name="Qin X."/>
            <person name="Deng J."/>
            <person name="Jiang H."/>
            <person name="Liu Y."/>
            <person name="Qu J."/>
            <person name="Song X.-Z."/>
            <person name="Zhang L."/>
            <person name="Thornton R."/>
            <person name="Coyle M."/>
            <person name="Francisco L."/>
            <person name="Jackson L."/>
            <person name="Javaid M."/>
            <person name="Korchina V."/>
            <person name="Kovar C."/>
            <person name="Mata R."/>
            <person name="Mathew T."/>
            <person name="Ngo R."/>
            <person name="Nguyen L."/>
            <person name="Nguyen N."/>
            <person name="Okwuonu G."/>
            <person name="Ongeri F."/>
            <person name="Pham C."/>
            <person name="Simmons D."/>
            <person name="Wilczek-Boney K."/>
            <person name="Hale W."/>
            <person name="Jakkamsetti A."/>
            <person name="Pham P."/>
            <person name="Ruth R."/>
            <person name="San Lucas F."/>
            <person name="Warren J."/>
            <person name="Zhang J."/>
            <person name="Zhao Z."/>
            <person name="Zhou C."/>
            <person name="Zhu D."/>
            <person name="Lee S."/>
            <person name="Bess C."/>
            <person name="Blankenburg K."/>
            <person name="Forbes L."/>
            <person name="Fu Q."/>
            <person name="Gubbala S."/>
            <person name="Hirani K."/>
            <person name="Jayaseelan J.C."/>
            <person name="Lara F."/>
            <person name="Munidasa M."/>
            <person name="Palculict T."/>
            <person name="Patil S."/>
            <person name="Pu L.-L."/>
            <person name="Saada N."/>
            <person name="Tang L."/>
            <person name="Weissenberger G."/>
            <person name="Zhu Y."/>
            <person name="Hemphill L."/>
            <person name="Shang Y."/>
            <person name="Youmans B."/>
            <person name="Ayvaz T."/>
            <person name="Ross M."/>
            <person name="Santibanez J."/>
            <person name="Aqrawi P."/>
            <person name="Gross S."/>
            <person name="Joshi V."/>
            <person name="Fowler G."/>
            <person name="Nazareth L."/>
            <person name="Reid J."/>
            <person name="Worley K."/>
            <person name="Petrosino J."/>
            <person name="Highlander S."/>
            <person name="Gibbs R."/>
        </authorList>
    </citation>
    <scope>NUCLEOTIDE SEQUENCE [LARGE SCALE GENOMIC DNA]</scope>
    <source>
        <strain evidence="2 3">ATCC 23330</strain>
    </source>
</reference>
<keyword evidence="1" id="KW-0812">Transmembrane</keyword>
<feature type="transmembrane region" description="Helical" evidence="1">
    <location>
        <begin position="12"/>
        <end position="31"/>
    </location>
</feature>
<name>F5S4I9_KINKI</name>
<dbReference type="HOGENOM" id="CLU_2973408_0_0_4"/>
<dbReference type="AlphaFoldDB" id="F5S4I9"/>
<evidence type="ECO:0000313" key="3">
    <source>
        <dbReference type="Proteomes" id="UP000004207"/>
    </source>
</evidence>
<evidence type="ECO:0000313" key="2">
    <source>
        <dbReference type="EMBL" id="EGK12123.1"/>
    </source>
</evidence>
<protein>
    <submittedName>
        <fullName evidence="2">Uncharacterized protein</fullName>
    </submittedName>
</protein>
<keyword evidence="3" id="KW-1185">Reference proteome</keyword>
<organism evidence="2 3">
    <name type="scientific">Kingella kingae ATCC 23330</name>
    <dbReference type="NCBI Taxonomy" id="887327"/>
    <lineage>
        <taxon>Bacteria</taxon>
        <taxon>Pseudomonadati</taxon>
        <taxon>Pseudomonadota</taxon>
        <taxon>Betaproteobacteria</taxon>
        <taxon>Neisseriales</taxon>
        <taxon>Neisseriaceae</taxon>
        <taxon>Kingella</taxon>
    </lineage>
</organism>
<keyword evidence="1" id="KW-1133">Transmembrane helix</keyword>
<keyword evidence="1" id="KW-0472">Membrane</keyword>
<dbReference type="EMBL" id="AFHS01000004">
    <property type="protein sequence ID" value="EGK12123.1"/>
    <property type="molecule type" value="Genomic_DNA"/>
</dbReference>
<gene>
    <name evidence="2" type="ORF">HMPREF0476_0122</name>
</gene>
<dbReference type="Proteomes" id="UP000004207">
    <property type="component" value="Unassembled WGS sequence"/>
</dbReference>
<comment type="caution">
    <text evidence="2">The sequence shown here is derived from an EMBL/GenBank/DDBJ whole genome shotgun (WGS) entry which is preliminary data.</text>
</comment>
<accession>F5S4I9</accession>
<evidence type="ECO:0000256" key="1">
    <source>
        <dbReference type="SAM" id="Phobius"/>
    </source>
</evidence>